<name>A0A3N2BZW3_9MICO</name>
<dbReference type="AlphaFoldDB" id="A0A3N2BZW3"/>
<dbReference type="InterPro" id="IPR008551">
    <property type="entry name" value="TANGO2"/>
</dbReference>
<dbReference type="Proteomes" id="UP000266915">
    <property type="component" value="Unassembled WGS sequence"/>
</dbReference>
<sequence length="249" mass="26759">MCTVIIDFDPGRAWPIAVLGLRDEQPGRAWDPPGAWWPGLGDGVRGIHDREAGGAWLATNDDAPGGPRAAVVLNRREDLDMPAAGWTSRGVLPLEAVTTGVDAEDARSARSWNLVELRPDGVAVTSWDGSSLRSIDVAPGLHLVTHEGPDHLDVPRVHRWRPAFLDVPSPIGPLDGATAASWEPWLRTLRSTTSVPADADEAIVRVDDHDGLRLASLSVTALSLGTDGAVLRNARLAEPGRLPEEFVWE</sequence>
<evidence type="ECO:0000313" key="1">
    <source>
        <dbReference type="EMBL" id="ROR80789.1"/>
    </source>
</evidence>
<protein>
    <submittedName>
        <fullName evidence="1">Transport and Golgi organization protein 2</fullName>
    </submittedName>
</protein>
<evidence type="ECO:0000313" key="2">
    <source>
        <dbReference type="Proteomes" id="UP000266915"/>
    </source>
</evidence>
<reference evidence="1 2" key="1">
    <citation type="submission" date="2018-11" db="EMBL/GenBank/DDBJ databases">
        <title>Sequencing the genomes of 1000 actinobacteria strains.</title>
        <authorList>
            <person name="Klenk H.-P."/>
        </authorList>
    </citation>
    <scope>NUCLEOTIDE SEQUENCE [LARGE SCALE GENOMIC DNA]</scope>
    <source>
        <strain evidence="1 2">DSM 14012</strain>
    </source>
</reference>
<comment type="caution">
    <text evidence="1">The sequence shown here is derived from an EMBL/GenBank/DDBJ whole genome shotgun (WGS) entry which is preliminary data.</text>
</comment>
<dbReference type="EMBL" id="RKHL01000001">
    <property type="protein sequence ID" value="ROR80789.1"/>
    <property type="molecule type" value="Genomic_DNA"/>
</dbReference>
<proteinExistence type="predicted"/>
<keyword evidence="2" id="KW-1185">Reference proteome</keyword>
<dbReference type="Pfam" id="PF05742">
    <property type="entry name" value="TANGO2"/>
    <property type="match status" value="1"/>
</dbReference>
<gene>
    <name evidence="1" type="ORF">EDD42_0832</name>
</gene>
<organism evidence="1 2">
    <name type="scientific">Plantibacter flavus</name>
    <dbReference type="NCBI Taxonomy" id="150123"/>
    <lineage>
        <taxon>Bacteria</taxon>
        <taxon>Bacillati</taxon>
        <taxon>Actinomycetota</taxon>
        <taxon>Actinomycetes</taxon>
        <taxon>Micrococcales</taxon>
        <taxon>Microbacteriaceae</taxon>
        <taxon>Plantibacter</taxon>
    </lineage>
</organism>
<accession>A0A3N2BZW3</accession>
<dbReference type="RefSeq" id="WP_085511764.1">
    <property type="nucleotide sequence ID" value="NZ_FXAP01000003.1"/>
</dbReference>